<evidence type="ECO:0000256" key="4">
    <source>
        <dbReference type="ARBA" id="ARBA00023136"/>
    </source>
</evidence>
<feature type="transmembrane region" description="Helical" evidence="5">
    <location>
        <begin position="397"/>
        <end position="419"/>
    </location>
</feature>
<feature type="transmembrane region" description="Helical" evidence="5">
    <location>
        <begin position="312"/>
        <end position="334"/>
    </location>
</feature>
<feature type="transmembrane region" description="Helical" evidence="5">
    <location>
        <begin position="270"/>
        <end position="291"/>
    </location>
</feature>
<evidence type="ECO:0000256" key="2">
    <source>
        <dbReference type="ARBA" id="ARBA00022692"/>
    </source>
</evidence>
<keyword evidence="3 5" id="KW-1133">Transmembrane helix</keyword>
<evidence type="ECO:0000256" key="3">
    <source>
        <dbReference type="ARBA" id="ARBA00022989"/>
    </source>
</evidence>
<protein>
    <submittedName>
        <fullName evidence="9">Probable G-protein coupled receptor Mth-like 5</fullName>
    </submittedName>
</protein>
<accession>A0AAJ6YR05</accession>
<dbReference type="PANTHER" id="PTHR46953:SF2">
    <property type="entry name" value="G-PROTEIN COUPLED RECEPTOR MTH-LIKE 5-RELATED"/>
    <property type="match status" value="1"/>
</dbReference>
<dbReference type="Gene3D" id="1.20.1070.10">
    <property type="entry name" value="Rhodopsin 7-helix transmembrane proteins"/>
    <property type="match status" value="1"/>
</dbReference>
<feature type="transmembrane region" description="Helical" evidence="5">
    <location>
        <begin position="425"/>
        <end position="448"/>
    </location>
</feature>
<evidence type="ECO:0000256" key="1">
    <source>
        <dbReference type="ARBA" id="ARBA00004141"/>
    </source>
</evidence>
<gene>
    <name evidence="9" type="primary">LOC105366010</name>
</gene>
<name>A0AAJ6YR05_9HYME</name>
<feature type="signal peptide" evidence="6">
    <location>
        <begin position="1"/>
        <end position="16"/>
    </location>
</feature>
<proteinExistence type="predicted"/>
<dbReference type="InterPro" id="IPR017981">
    <property type="entry name" value="GPCR_2-like_7TM"/>
</dbReference>
<evidence type="ECO:0000313" key="8">
    <source>
        <dbReference type="Proteomes" id="UP000695007"/>
    </source>
</evidence>
<evidence type="ECO:0000259" key="7">
    <source>
        <dbReference type="PROSITE" id="PS50261"/>
    </source>
</evidence>
<dbReference type="PANTHER" id="PTHR46953">
    <property type="entry name" value="G-PROTEIN COUPLED RECEPTOR MTH-LIKE 1-RELATED"/>
    <property type="match status" value="1"/>
</dbReference>
<dbReference type="GeneID" id="105366010"/>
<feature type="transmembrane region" description="Helical" evidence="5">
    <location>
        <begin position="232"/>
        <end position="250"/>
    </location>
</feature>
<dbReference type="RefSeq" id="XP_011502614.1">
    <property type="nucleotide sequence ID" value="XM_011504312.1"/>
</dbReference>
<comment type="subcellular location">
    <subcellularLocation>
        <location evidence="1">Membrane</location>
        <topology evidence="1">Multi-pass membrane protein</topology>
    </subcellularLocation>
</comment>
<dbReference type="PROSITE" id="PS50261">
    <property type="entry name" value="G_PROTEIN_RECEP_F2_4"/>
    <property type="match status" value="1"/>
</dbReference>
<feature type="transmembrane region" description="Helical" evidence="5">
    <location>
        <begin position="354"/>
        <end position="376"/>
    </location>
</feature>
<dbReference type="CTD" id="41438"/>
<feature type="transmembrane region" description="Helical" evidence="5">
    <location>
        <begin position="207"/>
        <end position="225"/>
    </location>
</feature>
<dbReference type="GO" id="GO:0004888">
    <property type="term" value="F:transmembrane signaling receptor activity"/>
    <property type="evidence" value="ECO:0007669"/>
    <property type="project" value="InterPro"/>
</dbReference>
<reference evidence="9" key="1">
    <citation type="submission" date="2025-08" db="UniProtKB">
        <authorList>
            <consortium name="RefSeq"/>
        </authorList>
    </citation>
    <scope>IDENTIFICATION</scope>
</reference>
<keyword evidence="6" id="KW-0732">Signal</keyword>
<feature type="domain" description="G-protein coupled receptors family 2 profile 2" evidence="7">
    <location>
        <begin position="201"/>
        <end position="449"/>
    </location>
</feature>
<dbReference type="Proteomes" id="UP000695007">
    <property type="component" value="Unplaced"/>
</dbReference>
<keyword evidence="4 5" id="KW-0472">Membrane</keyword>
<keyword evidence="2 5" id="KW-0812">Transmembrane</keyword>
<sequence>MRLLLVLLFGVILAKASTMDNYAGSSVSGAEEDELARVKIAKCCEGTELLLDSVCVPISETNETKPWRPEFQSDDSYEGAKPVKEPKYLLKYGPPRCRANENQWEVYYYPSSPDTLVVLTNGKLRHYIPDQVDEVEKAKEMYGMEFLELEDVQAKAIHYDYPFGHYCADKAIFTKNHLIATYAKICVPRPIKWANTDNLMKKAIDPALHAIAMVSYLVVAIVYFVLPQLRDLVGNIITTMTLCLIVNQSASLVRIFTEFGNHVSFLIADSVMYVSLLAAFFWLNALGYYVWNTFRSRNVFLRSTDGRKYCCYSTFVWGSTVAIAATAIFAHFTLETKKPIIGGVAFAAQETVGWLGLSVLFTSVAFTIIVDLCFVLTTINKIKRMRTYGRIHHKMKYSFRMFILIYAIMSVGWISLLLSLLKYDGLIYCHIVVNVFQALLILYVCVFGQKRVTFLLGKTCNCCTSNDNAEGLDWGEEMTAINAGY</sequence>
<dbReference type="GO" id="GO:0016020">
    <property type="term" value="C:membrane"/>
    <property type="evidence" value="ECO:0007669"/>
    <property type="project" value="UniProtKB-SubCell"/>
</dbReference>
<keyword evidence="8" id="KW-1185">Reference proteome</keyword>
<dbReference type="InterPro" id="IPR052808">
    <property type="entry name" value="GPCR_Mth-like"/>
</dbReference>
<evidence type="ECO:0000313" key="9">
    <source>
        <dbReference type="RefSeq" id="XP_011502614.1"/>
    </source>
</evidence>
<dbReference type="GO" id="GO:0007166">
    <property type="term" value="P:cell surface receptor signaling pathway"/>
    <property type="evidence" value="ECO:0007669"/>
    <property type="project" value="InterPro"/>
</dbReference>
<dbReference type="KEGG" id="csol:105366010"/>
<organism evidence="8 9">
    <name type="scientific">Ceratosolen solmsi marchali</name>
    <dbReference type="NCBI Taxonomy" id="326594"/>
    <lineage>
        <taxon>Eukaryota</taxon>
        <taxon>Metazoa</taxon>
        <taxon>Ecdysozoa</taxon>
        <taxon>Arthropoda</taxon>
        <taxon>Hexapoda</taxon>
        <taxon>Insecta</taxon>
        <taxon>Pterygota</taxon>
        <taxon>Neoptera</taxon>
        <taxon>Endopterygota</taxon>
        <taxon>Hymenoptera</taxon>
        <taxon>Apocrita</taxon>
        <taxon>Proctotrupomorpha</taxon>
        <taxon>Chalcidoidea</taxon>
        <taxon>Agaonidae</taxon>
        <taxon>Agaoninae</taxon>
        <taxon>Ceratosolen</taxon>
    </lineage>
</organism>
<evidence type="ECO:0000256" key="6">
    <source>
        <dbReference type="SAM" id="SignalP"/>
    </source>
</evidence>
<evidence type="ECO:0000256" key="5">
    <source>
        <dbReference type="SAM" id="Phobius"/>
    </source>
</evidence>
<feature type="chain" id="PRO_5042472125" evidence="6">
    <location>
        <begin position="17"/>
        <end position="485"/>
    </location>
</feature>
<dbReference type="AlphaFoldDB" id="A0AAJ6YR05"/>